<dbReference type="SUPFAM" id="SSF52540">
    <property type="entry name" value="P-loop containing nucleoside triphosphate hydrolases"/>
    <property type="match status" value="1"/>
</dbReference>
<dbReference type="Gene3D" id="3.40.50.300">
    <property type="entry name" value="P-loop containing nucleotide triphosphate hydrolases"/>
    <property type="match status" value="1"/>
</dbReference>
<dbReference type="PANTHER" id="PTHR30050:SF5">
    <property type="entry name" value="DNAA REGULATORY INACTIVATOR HDA"/>
    <property type="match status" value="1"/>
</dbReference>
<feature type="domain" description="Chromosomal replication initiator protein DnaA ATPAse" evidence="1">
    <location>
        <begin position="14"/>
        <end position="151"/>
    </location>
</feature>
<dbReference type="InterPro" id="IPR027417">
    <property type="entry name" value="P-loop_NTPase"/>
</dbReference>
<dbReference type="InterPro" id="IPR017788">
    <property type="entry name" value="Hda"/>
</dbReference>
<dbReference type="PANTHER" id="PTHR30050">
    <property type="entry name" value="CHROMOSOMAL REPLICATION INITIATOR PROTEIN DNAA"/>
    <property type="match status" value="1"/>
</dbReference>
<organism evidence="3 4">
    <name type="scientific">Duganella sacchari</name>
    <dbReference type="NCBI Taxonomy" id="551987"/>
    <lineage>
        <taxon>Bacteria</taxon>
        <taxon>Pseudomonadati</taxon>
        <taxon>Pseudomonadota</taxon>
        <taxon>Betaproteobacteria</taxon>
        <taxon>Burkholderiales</taxon>
        <taxon>Oxalobacteraceae</taxon>
        <taxon>Telluria group</taxon>
        <taxon>Duganella</taxon>
    </lineage>
</organism>
<gene>
    <name evidence="3" type="ORF">SAMN05192549_106224</name>
</gene>
<dbReference type="NCBIfam" id="TIGR03420">
    <property type="entry name" value="DnaA_homol_Hda"/>
    <property type="match status" value="1"/>
</dbReference>
<dbReference type="Pfam" id="PF00308">
    <property type="entry name" value="Bac_DnaA"/>
    <property type="match status" value="1"/>
</dbReference>
<name>A0A1M7Q5F6_9BURK</name>
<keyword evidence="4" id="KW-1185">Reference proteome</keyword>
<evidence type="ECO:0000259" key="2">
    <source>
        <dbReference type="Pfam" id="PF22688"/>
    </source>
</evidence>
<dbReference type="Proteomes" id="UP000184339">
    <property type="component" value="Unassembled WGS sequence"/>
</dbReference>
<dbReference type="Gene3D" id="1.10.8.60">
    <property type="match status" value="1"/>
</dbReference>
<feature type="domain" description="Hda lid" evidence="2">
    <location>
        <begin position="158"/>
        <end position="222"/>
    </location>
</feature>
<sequence length="228" mass="25177">MKQLVLDLGAEPTHSLASFEVGQNAEAAALMMQFASRTSREHFAYLWGAVGVGKSHLLKALASTGSEADQLRARYISPFSIESEFVYSPEVDLYLLDDCEKLSPLAQIDAFALFNEIRANNAWMVCSGNVAPAVLPVREDLRTRMGWGLIYQIHGLTDDEKIAALAAAATARGLTLSAGVIPYLLSHFQRDMRSLSSMLDSLDQYSLETQRPITLPLLREWLQAEAKE</sequence>
<dbReference type="RefSeq" id="WP_072785898.1">
    <property type="nucleotide sequence ID" value="NZ_FRCX01000006.1"/>
</dbReference>
<dbReference type="STRING" id="551987.SAMN05192549_106224"/>
<dbReference type="OrthoDB" id="9784878at2"/>
<protein>
    <submittedName>
        <fullName evidence="3">Regulatory inactivation of DnaA Hda protein</fullName>
    </submittedName>
</protein>
<dbReference type="AlphaFoldDB" id="A0A1M7Q5F6"/>
<dbReference type="GO" id="GO:0003688">
    <property type="term" value="F:DNA replication origin binding"/>
    <property type="evidence" value="ECO:0007669"/>
    <property type="project" value="TreeGrafter"/>
</dbReference>
<evidence type="ECO:0000313" key="3">
    <source>
        <dbReference type="EMBL" id="SHN25637.1"/>
    </source>
</evidence>
<evidence type="ECO:0000259" key="1">
    <source>
        <dbReference type="Pfam" id="PF00308"/>
    </source>
</evidence>
<reference evidence="4" key="1">
    <citation type="submission" date="2016-11" db="EMBL/GenBank/DDBJ databases">
        <authorList>
            <person name="Varghese N."/>
            <person name="Submissions S."/>
        </authorList>
    </citation>
    <scope>NUCLEOTIDE SEQUENCE [LARGE SCALE GENOMIC DNA]</scope>
    <source>
        <strain evidence="4">Sac-22</strain>
    </source>
</reference>
<dbReference type="EMBL" id="FRCX01000006">
    <property type="protein sequence ID" value="SHN25637.1"/>
    <property type="molecule type" value="Genomic_DNA"/>
</dbReference>
<dbReference type="GO" id="GO:0006270">
    <property type="term" value="P:DNA replication initiation"/>
    <property type="evidence" value="ECO:0007669"/>
    <property type="project" value="TreeGrafter"/>
</dbReference>
<proteinExistence type="predicted"/>
<accession>A0A1M7Q5F6</accession>
<dbReference type="GO" id="GO:0032297">
    <property type="term" value="P:negative regulation of DNA-templated DNA replication initiation"/>
    <property type="evidence" value="ECO:0007669"/>
    <property type="project" value="InterPro"/>
</dbReference>
<dbReference type="Pfam" id="PF22688">
    <property type="entry name" value="Hda_lid"/>
    <property type="match status" value="1"/>
</dbReference>
<dbReference type="GO" id="GO:0005886">
    <property type="term" value="C:plasma membrane"/>
    <property type="evidence" value="ECO:0007669"/>
    <property type="project" value="TreeGrafter"/>
</dbReference>
<dbReference type="InterPro" id="IPR013317">
    <property type="entry name" value="DnaA_dom"/>
</dbReference>
<dbReference type="InterPro" id="IPR055199">
    <property type="entry name" value="Hda_lid"/>
</dbReference>
<evidence type="ECO:0000313" key="4">
    <source>
        <dbReference type="Proteomes" id="UP000184339"/>
    </source>
</evidence>